<sequence>MDRLDGPPRLILVADLDCTLVDHDDPENTHLLRFNALWEAHYRHDSLLVYSTGRSMLSYLNLGKKKPLLTPDIAITSVGSEIAYCGELVVFDDVWVARLSEMWNRDIVVEETSKFPQLEPQPERSQEQHKVSFYVEREHAVEIMKVLPGILMERGVDVKMVYSNDYAFDVLPGKSGKGGALTYLLEKLENEGKQSSNILVCGDSGNDAELFNISQAYGVLVSNSHKELLQWHEENAKDNPNIILASERCAAGIIEALQRFNLGPSFSPRDVLDAEHFQEEVLDPAHEVVQFYLFYEKWRSGEVDKSDKCLKNLKSLSSPLGIFVHPSGVEKPIHEWIDDLKTLHGEGKEKQFHIWLDRVLFSHISSDTWIVKFDKHELSEGKVRSCSTRVLLSCQYCLCPSSLTLVTSSVSFLQMATLNTLVFFFFSLCLILSKKASSQLDELWLVGDDDDDPLRALQTRHERREEKCDYSVGKWSYDETYPLYDSNCPYLSSALSCQKNGRPDSYYQKWRWVPKSCSLSRHTSTLLSISTSFLTNLGKLSLIVDVGFRFDALKFLGEMRQKRIMLVGDSIMRNQWESLVCLVQSVLPTHRKKLTYNGPTMSFHSLDFETSIEFCWAPLLVELKKGNDRERVLHLDSIEDNARYWRGVDVLVFDSAHWWTHSQKRNSWDYYKDGNKLYKAMNPMVAYERGLTTWAEWVEINLDPSKTKVIFRTSSPRESGQKCYNQRHPLPSSSEPHVPQQSRVLKKVLMKMKYRVYLHDITTMSAYRRDGHPSVFKRAMGEEEKHHRFAGPLPDCSHWCLPGVPDIWNEMLSSIILTKAA</sequence>
<comment type="pathway">
    <text evidence="4">Glycan biosynthesis; sucrose biosynthesis; sucrose from D-fructose 6-phosphate and UDP-alpha-D-glucose: step 2/2.</text>
</comment>
<dbReference type="Pfam" id="PF08472">
    <property type="entry name" value="S6PP_C"/>
    <property type="match status" value="1"/>
</dbReference>
<dbReference type="SUPFAM" id="SSF54427">
    <property type="entry name" value="NTF2-like"/>
    <property type="match status" value="1"/>
</dbReference>
<evidence type="ECO:0000256" key="16">
    <source>
        <dbReference type="SAM" id="MobiDB-lite"/>
    </source>
</evidence>
<dbReference type="NCBIfam" id="TIGR01485">
    <property type="entry name" value="SPP_plant-cyano"/>
    <property type="match status" value="1"/>
</dbReference>
<comment type="cofactor">
    <cofactor evidence="1">
        <name>Mg(2+)</name>
        <dbReference type="ChEBI" id="CHEBI:18420"/>
    </cofactor>
</comment>
<dbReference type="NCBIfam" id="TIGR01484">
    <property type="entry name" value="HAD-SF-IIB"/>
    <property type="match status" value="1"/>
</dbReference>
<dbReference type="InterPro" id="IPR013679">
    <property type="entry name" value="SPP_C"/>
</dbReference>
<dbReference type="InterPro" id="IPR006380">
    <property type="entry name" value="SPP-like_dom"/>
</dbReference>
<evidence type="ECO:0000256" key="5">
    <source>
        <dbReference type="ARBA" id="ARBA00007211"/>
    </source>
</evidence>
<evidence type="ECO:0000259" key="19">
    <source>
        <dbReference type="Pfam" id="PF13839"/>
    </source>
</evidence>
<evidence type="ECO:0000256" key="10">
    <source>
        <dbReference type="ARBA" id="ARBA00022801"/>
    </source>
</evidence>
<dbReference type="InterPro" id="IPR025846">
    <property type="entry name" value="TBL_N"/>
</dbReference>
<dbReference type="InterPro" id="IPR036412">
    <property type="entry name" value="HAD-like_sf"/>
</dbReference>
<keyword evidence="10" id="KW-0378">Hydrolase</keyword>
<evidence type="ECO:0000256" key="9">
    <source>
        <dbReference type="ARBA" id="ARBA00022692"/>
    </source>
</evidence>
<evidence type="ECO:0000256" key="12">
    <source>
        <dbReference type="ARBA" id="ARBA00022968"/>
    </source>
</evidence>
<feature type="domain" description="Sucrose-phosphatase C-terminal" evidence="18">
    <location>
        <begin position="284"/>
        <end position="395"/>
    </location>
</feature>
<evidence type="ECO:0000256" key="1">
    <source>
        <dbReference type="ARBA" id="ARBA00001946"/>
    </source>
</evidence>
<comment type="subcellular location">
    <subcellularLocation>
        <location evidence="3">Membrane</location>
        <topology evidence="3">Single-pass membrane protein</topology>
    </subcellularLocation>
</comment>
<dbReference type="Gene3D" id="3.40.50.1000">
    <property type="entry name" value="HAD superfamily/HAD-like"/>
    <property type="match status" value="1"/>
</dbReference>
<evidence type="ECO:0000256" key="15">
    <source>
        <dbReference type="ARBA" id="ARBA00048036"/>
    </source>
</evidence>
<keyword evidence="11" id="KW-0460">Magnesium</keyword>
<feature type="domain" description="Sucrose phosphatase-like" evidence="17">
    <location>
        <begin position="9"/>
        <end position="261"/>
    </location>
</feature>
<dbReference type="PANTHER" id="PTHR46521">
    <property type="entry name" value="SUCROSE-PHOSPHATASE 2-RELATED"/>
    <property type="match status" value="1"/>
</dbReference>
<evidence type="ECO:0000256" key="14">
    <source>
        <dbReference type="ARBA" id="ARBA00023136"/>
    </source>
</evidence>
<gene>
    <name evidence="21" type="ORF">HID58_061037</name>
</gene>
<dbReference type="Pfam" id="PF13839">
    <property type="entry name" value="PC-Esterase"/>
    <property type="match status" value="1"/>
</dbReference>
<evidence type="ECO:0000313" key="22">
    <source>
        <dbReference type="Proteomes" id="UP000824890"/>
    </source>
</evidence>
<dbReference type="SFLD" id="SFLDF00043">
    <property type="entry name" value="sucrose-phosphatase"/>
    <property type="match status" value="1"/>
</dbReference>
<evidence type="ECO:0000256" key="2">
    <source>
        <dbReference type="ARBA" id="ARBA00003645"/>
    </source>
</evidence>
<evidence type="ECO:0000256" key="6">
    <source>
        <dbReference type="ARBA" id="ARBA00007727"/>
    </source>
</evidence>
<proteinExistence type="inferred from homology"/>
<evidence type="ECO:0000256" key="13">
    <source>
        <dbReference type="ARBA" id="ARBA00022989"/>
    </source>
</evidence>
<evidence type="ECO:0000259" key="20">
    <source>
        <dbReference type="Pfam" id="PF14416"/>
    </source>
</evidence>
<comment type="similarity">
    <text evidence="6">Belongs to the PC-esterase family. TBL subfamily.</text>
</comment>
<dbReference type="EC" id="3.1.3.24" evidence="8"/>
<evidence type="ECO:0000313" key="21">
    <source>
        <dbReference type="EMBL" id="KAH0884941.1"/>
    </source>
</evidence>
<accession>A0ABQ7ZXG0</accession>
<evidence type="ECO:0000256" key="4">
    <source>
        <dbReference type="ARBA" id="ARBA00005070"/>
    </source>
</evidence>
<feature type="domain" description="Trichome birefringence-like N-terminal" evidence="20">
    <location>
        <begin position="466"/>
        <end position="518"/>
    </location>
</feature>
<evidence type="ECO:0000256" key="8">
    <source>
        <dbReference type="ARBA" id="ARBA00013112"/>
    </source>
</evidence>
<protein>
    <recommendedName>
        <fullName evidence="8">sucrose-phosphate phosphatase</fullName>
        <ecNumber evidence="8">3.1.3.24</ecNumber>
    </recommendedName>
</protein>
<dbReference type="Proteomes" id="UP000824890">
    <property type="component" value="Unassembled WGS sequence"/>
</dbReference>
<dbReference type="PANTHER" id="PTHR46521:SF8">
    <property type="entry name" value="SUCROSE-PHOSPHATASE 3A-RELATED"/>
    <property type="match status" value="1"/>
</dbReference>
<evidence type="ECO:0000256" key="3">
    <source>
        <dbReference type="ARBA" id="ARBA00004167"/>
    </source>
</evidence>
<dbReference type="Gene3D" id="3.90.1070.10">
    <property type="match status" value="1"/>
</dbReference>
<comment type="caution">
    <text evidence="21">The sequence shown here is derived from an EMBL/GenBank/DDBJ whole genome shotgun (WGS) entry which is preliminary data.</text>
</comment>
<evidence type="ECO:0000259" key="18">
    <source>
        <dbReference type="Pfam" id="PF08472"/>
    </source>
</evidence>
<dbReference type="InterPro" id="IPR051518">
    <property type="entry name" value="Sucrose_Phosphatase"/>
</dbReference>
<comment type="catalytic activity">
    <reaction evidence="15">
        <text>sucrose 6(F)-phosphate + H2O = sucrose + phosphate</text>
        <dbReference type="Rhea" id="RHEA:19289"/>
        <dbReference type="ChEBI" id="CHEBI:15377"/>
        <dbReference type="ChEBI" id="CHEBI:17992"/>
        <dbReference type="ChEBI" id="CHEBI:43474"/>
        <dbReference type="ChEBI" id="CHEBI:57723"/>
        <dbReference type="EC" id="3.1.3.24"/>
    </reaction>
</comment>
<evidence type="ECO:0000256" key="7">
    <source>
        <dbReference type="ARBA" id="ARBA00011738"/>
    </source>
</evidence>
<dbReference type="Pfam" id="PF05116">
    <property type="entry name" value="S6PP"/>
    <property type="match status" value="1"/>
</dbReference>
<feature type="region of interest" description="Disordered" evidence="16">
    <location>
        <begin position="717"/>
        <end position="740"/>
    </location>
</feature>
<feature type="compositionally biased region" description="Polar residues" evidence="16">
    <location>
        <begin position="731"/>
        <end position="740"/>
    </location>
</feature>
<dbReference type="Pfam" id="PF14416">
    <property type="entry name" value="PMR5N"/>
    <property type="match status" value="1"/>
</dbReference>
<comment type="function">
    <text evidence="2">Catalyzes the final step of sucrose synthesis.</text>
</comment>
<organism evidence="21 22">
    <name type="scientific">Brassica napus</name>
    <name type="common">Rape</name>
    <dbReference type="NCBI Taxonomy" id="3708"/>
    <lineage>
        <taxon>Eukaryota</taxon>
        <taxon>Viridiplantae</taxon>
        <taxon>Streptophyta</taxon>
        <taxon>Embryophyta</taxon>
        <taxon>Tracheophyta</taxon>
        <taxon>Spermatophyta</taxon>
        <taxon>Magnoliopsida</taxon>
        <taxon>eudicotyledons</taxon>
        <taxon>Gunneridae</taxon>
        <taxon>Pentapetalae</taxon>
        <taxon>rosids</taxon>
        <taxon>malvids</taxon>
        <taxon>Brassicales</taxon>
        <taxon>Brassicaceae</taxon>
        <taxon>Brassiceae</taxon>
        <taxon>Brassica</taxon>
    </lineage>
</organism>
<dbReference type="SFLD" id="SFLDS00003">
    <property type="entry name" value="Haloacid_Dehalogenase"/>
    <property type="match status" value="1"/>
</dbReference>
<evidence type="ECO:0000256" key="11">
    <source>
        <dbReference type="ARBA" id="ARBA00022842"/>
    </source>
</evidence>
<keyword evidence="9" id="KW-0812">Transmembrane</keyword>
<dbReference type="InterPro" id="IPR006379">
    <property type="entry name" value="HAD-SF_hydro_IIB"/>
</dbReference>
<keyword evidence="12" id="KW-0735">Signal-anchor</keyword>
<comment type="similarity">
    <text evidence="5">Belongs to the sucrose phosphatase family.</text>
</comment>
<dbReference type="NCBIfam" id="TIGR01482">
    <property type="entry name" value="SPP-subfamily"/>
    <property type="match status" value="1"/>
</dbReference>
<keyword evidence="14" id="KW-0472">Membrane</keyword>
<feature type="domain" description="Trichome birefringence-like C-terminal" evidence="19">
    <location>
        <begin position="549"/>
        <end position="813"/>
    </location>
</feature>
<name>A0ABQ7ZXG0_BRANA</name>
<evidence type="ECO:0000259" key="17">
    <source>
        <dbReference type="Pfam" id="PF05116"/>
    </source>
</evidence>
<dbReference type="Gene3D" id="3.10.450.50">
    <property type="match status" value="1"/>
</dbReference>
<reference evidence="21 22" key="1">
    <citation type="submission" date="2021-05" db="EMBL/GenBank/DDBJ databases">
        <title>Genome Assembly of Synthetic Allotetraploid Brassica napus Reveals Homoeologous Exchanges between Subgenomes.</title>
        <authorList>
            <person name="Davis J.T."/>
        </authorList>
    </citation>
    <scope>NUCLEOTIDE SEQUENCE [LARGE SCALE GENOMIC DNA]</scope>
    <source>
        <strain evidence="22">cv. Da-Ae</strain>
        <tissue evidence="21">Seedling</tissue>
    </source>
</reference>
<keyword evidence="13" id="KW-1133">Transmembrane helix</keyword>
<dbReference type="InterPro" id="IPR032710">
    <property type="entry name" value="NTF2-like_dom_sf"/>
</dbReference>
<keyword evidence="22" id="KW-1185">Reference proteome</keyword>
<dbReference type="SFLD" id="SFLDG01141">
    <property type="entry name" value="C2.B.1:_Sucrose_Phosphatase_Li"/>
    <property type="match status" value="1"/>
</dbReference>
<dbReference type="InterPro" id="IPR026057">
    <property type="entry name" value="TBL_C"/>
</dbReference>
<dbReference type="InterPro" id="IPR023214">
    <property type="entry name" value="HAD_sf"/>
</dbReference>
<dbReference type="InterPro" id="IPR012847">
    <property type="entry name" value="Sucrose_phosphatase_pln/cyn"/>
</dbReference>
<dbReference type="EMBL" id="JAGKQM010000014">
    <property type="protein sequence ID" value="KAH0884941.1"/>
    <property type="molecule type" value="Genomic_DNA"/>
</dbReference>
<comment type="subunit">
    <text evidence="7">Homodimer.</text>
</comment>
<dbReference type="SFLD" id="SFLDG01140">
    <property type="entry name" value="C2.B:_Phosphomannomutase_and_P"/>
    <property type="match status" value="1"/>
</dbReference>
<dbReference type="SUPFAM" id="SSF56784">
    <property type="entry name" value="HAD-like"/>
    <property type="match status" value="1"/>
</dbReference>